<dbReference type="EMBL" id="CAJHNH020000880">
    <property type="protein sequence ID" value="CAG5120344.1"/>
    <property type="molecule type" value="Genomic_DNA"/>
</dbReference>
<feature type="region of interest" description="Disordered" evidence="1">
    <location>
        <begin position="98"/>
        <end position="128"/>
    </location>
</feature>
<feature type="compositionally biased region" description="Basic and acidic residues" evidence="1">
    <location>
        <begin position="190"/>
        <end position="202"/>
    </location>
</feature>
<feature type="compositionally biased region" description="Polar residues" evidence="1">
    <location>
        <begin position="102"/>
        <end position="113"/>
    </location>
</feature>
<protein>
    <submittedName>
        <fullName evidence="2">Uncharacterized protein</fullName>
    </submittedName>
</protein>
<comment type="caution">
    <text evidence="2">The sequence shown here is derived from an EMBL/GenBank/DDBJ whole genome shotgun (WGS) entry which is preliminary data.</text>
</comment>
<feature type="region of interest" description="Disordered" evidence="1">
    <location>
        <begin position="1"/>
        <end position="28"/>
    </location>
</feature>
<feature type="region of interest" description="Disordered" evidence="1">
    <location>
        <begin position="159"/>
        <end position="208"/>
    </location>
</feature>
<name>A0A8S3YTB2_9EUPU</name>
<organism evidence="2 3">
    <name type="scientific">Candidula unifasciata</name>
    <dbReference type="NCBI Taxonomy" id="100452"/>
    <lineage>
        <taxon>Eukaryota</taxon>
        <taxon>Metazoa</taxon>
        <taxon>Spiralia</taxon>
        <taxon>Lophotrochozoa</taxon>
        <taxon>Mollusca</taxon>
        <taxon>Gastropoda</taxon>
        <taxon>Heterobranchia</taxon>
        <taxon>Euthyneura</taxon>
        <taxon>Panpulmonata</taxon>
        <taxon>Eupulmonata</taxon>
        <taxon>Stylommatophora</taxon>
        <taxon>Helicina</taxon>
        <taxon>Helicoidea</taxon>
        <taxon>Geomitridae</taxon>
        <taxon>Candidula</taxon>
    </lineage>
</organism>
<evidence type="ECO:0000313" key="3">
    <source>
        <dbReference type="Proteomes" id="UP000678393"/>
    </source>
</evidence>
<dbReference type="Proteomes" id="UP000678393">
    <property type="component" value="Unassembled WGS sequence"/>
</dbReference>
<reference evidence="2" key="1">
    <citation type="submission" date="2021-04" db="EMBL/GenBank/DDBJ databases">
        <authorList>
            <consortium name="Molecular Ecology Group"/>
        </authorList>
    </citation>
    <scope>NUCLEOTIDE SEQUENCE</scope>
</reference>
<proteinExistence type="predicted"/>
<accession>A0A8S3YTB2</accession>
<keyword evidence="3" id="KW-1185">Reference proteome</keyword>
<gene>
    <name evidence="2" type="ORF">CUNI_LOCUS5902</name>
</gene>
<evidence type="ECO:0000313" key="2">
    <source>
        <dbReference type="EMBL" id="CAG5120344.1"/>
    </source>
</evidence>
<sequence>MSSQGQRSSSEDDFRINGRMPPSSPSYGTILRGVMRYQQSPYGTVGQNRAYTSLVPSPGCGCDGDDDVFFPDFSYPMQSTPIIGTPKHGRFDRYYEGPMAHSQGSNSWDTPSLGSYRRPPSVKAPVKSPCWEANSRAGSNKYDYEPSYGEFSGWVGEASSYVSGQESPPPSYTPPMSGRSMLPSWPDSPDGNRRRGRLDRFDQTPPSV</sequence>
<evidence type="ECO:0000256" key="1">
    <source>
        <dbReference type="SAM" id="MobiDB-lite"/>
    </source>
</evidence>
<dbReference type="AlphaFoldDB" id="A0A8S3YTB2"/>